<evidence type="ECO:0000313" key="8">
    <source>
        <dbReference type="Proteomes" id="UP001159042"/>
    </source>
</evidence>
<evidence type="ECO:0000256" key="2">
    <source>
        <dbReference type="ARBA" id="ARBA00022692"/>
    </source>
</evidence>
<dbReference type="EMBL" id="JANEYG010000002">
    <property type="protein sequence ID" value="KAJ8925093.1"/>
    <property type="molecule type" value="Genomic_DNA"/>
</dbReference>
<comment type="subcellular location">
    <subcellularLocation>
        <location evidence="1">Membrane</location>
        <topology evidence="1">Single-pass membrane protein</topology>
    </subcellularLocation>
</comment>
<evidence type="ECO:0000313" key="7">
    <source>
        <dbReference type="EMBL" id="KAJ8925093.1"/>
    </source>
</evidence>
<evidence type="ECO:0000256" key="6">
    <source>
        <dbReference type="SAM" id="MobiDB-lite"/>
    </source>
</evidence>
<keyword evidence="5" id="KW-0472">Membrane</keyword>
<reference evidence="7 8" key="1">
    <citation type="journal article" date="2023" name="Insect Mol. Biol.">
        <title>Genome sequencing provides insights into the evolution of gene families encoding plant cell wall-degrading enzymes in longhorned beetles.</title>
        <authorList>
            <person name="Shin N.R."/>
            <person name="Okamura Y."/>
            <person name="Kirsch R."/>
            <person name="Pauchet Y."/>
        </authorList>
    </citation>
    <scope>NUCLEOTIDE SEQUENCE [LARGE SCALE GENOMIC DNA]</scope>
    <source>
        <strain evidence="7">EAD_L_NR</strain>
    </source>
</reference>
<evidence type="ECO:0000256" key="4">
    <source>
        <dbReference type="ARBA" id="ARBA00022989"/>
    </source>
</evidence>
<dbReference type="GO" id="GO:0005789">
    <property type="term" value="C:endoplasmic reticulum membrane"/>
    <property type="evidence" value="ECO:0007669"/>
    <property type="project" value="TreeGrafter"/>
</dbReference>
<sequence>MVYVTSDGRVCQSPPWSLDRVMKIFYGVIQFFILFFTSDDSKPSSSRGSGSSFRGSGGGGGGGGGRPYGPGGGGGGGPRFRTMSDINPPTVRGVGGCPGGSCGM</sequence>
<dbReference type="PANTHER" id="PTHR16875">
    <property type="entry name" value="SELENOPROTEIN K"/>
    <property type="match status" value="1"/>
</dbReference>
<keyword evidence="8" id="KW-1185">Reference proteome</keyword>
<comment type="caution">
    <text evidence="7">The sequence shown here is derived from an EMBL/GenBank/DDBJ whole genome shotgun (WGS) entry which is preliminary data.</text>
</comment>
<dbReference type="PANTHER" id="PTHR16875:SF0">
    <property type="entry name" value="SELENOPROTEIN K"/>
    <property type="match status" value="1"/>
</dbReference>
<dbReference type="AlphaFoldDB" id="A0AAV8WF59"/>
<keyword evidence="3" id="KW-0712">Selenocysteine</keyword>
<gene>
    <name evidence="7" type="ORF">NQ315_001265</name>
</gene>
<feature type="compositionally biased region" description="Low complexity" evidence="6">
    <location>
        <begin position="43"/>
        <end position="54"/>
    </location>
</feature>
<keyword evidence="2" id="KW-0812">Transmembrane</keyword>
<proteinExistence type="predicted"/>
<dbReference type="GO" id="GO:0006816">
    <property type="term" value="P:calcium ion transport"/>
    <property type="evidence" value="ECO:0007669"/>
    <property type="project" value="TreeGrafter"/>
</dbReference>
<evidence type="ECO:0000256" key="5">
    <source>
        <dbReference type="ARBA" id="ARBA00023136"/>
    </source>
</evidence>
<name>A0AAV8WF59_9CUCU</name>
<evidence type="ECO:0000256" key="3">
    <source>
        <dbReference type="ARBA" id="ARBA00022933"/>
    </source>
</evidence>
<dbReference type="InterPro" id="IPR024491">
    <property type="entry name" value="Se_SelK/SelG"/>
</dbReference>
<dbReference type="Proteomes" id="UP001159042">
    <property type="component" value="Unassembled WGS sequence"/>
</dbReference>
<keyword evidence="4" id="KW-1133">Transmembrane helix</keyword>
<evidence type="ECO:0008006" key="9">
    <source>
        <dbReference type="Google" id="ProtNLM"/>
    </source>
</evidence>
<dbReference type="GO" id="GO:0005794">
    <property type="term" value="C:Golgi apparatus"/>
    <property type="evidence" value="ECO:0007669"/>
    <property type="project" value="TreeGrafter"/>
</dbReference>
<dbReference type="Pfam" id="PF10961">
    <property type="entry name" value="SelK_SelG"/>
    <property type="match status" value="1"/>
</dbReference>
<dbReference type="GO" id="GO:0032469">
    <property type="term" value="P:endoplasmic reticulum calcium ion homeostasis"/>
    <property type="evidence" value="ECO:0007669"/>
    <property type="project" value="TreeGrafter"/>
</dbReference>
<protein>
    <recommendedName>
        <fullName evidence="9">Glycine-rich protein</fullName>
    </recommendedName>
</protein>
<accession>A0AAV8WF59</accession>
<feature type="compositionally biased region" description="Gly residues" evidence="6">
    <location>
        <begin position="55"/>
        <end position="78"/>
    </location>
</feature>
<feature type="region of interest" description="Disordered" evidence="6">
    <location>
        <begin position="40"/>
        <end position="104"/>
    </location>
</feature>
<organism evidence="7 8">
    <name type="scientific">Exocentrus adspersus</name>
    <dbReference type="NCBI Taxonomy" id="1586481"/>
    <lineage>
        <taxon>Eukaryota</taxon>
        <taxon>Metazoa</taxon>
        <taxon>Ecdysozoa</taxon>
        <taxon>Arthropoda</taxon>
        <taxon>Hexapoda</taxon>
        <taxon>Insecta</taxon>
        <taxon>Pterygota</taxon>
        <taxon>Neoptera</taxon>
        <taxon>Endopterygota</taxon>
        <taxon>Coleoptera</taxon>
        <taxon>Polyphaga</taxon>
        <taxon>Cucujiformia</taxon>
        <taxon>Chrysomeloidea</taxon>
        <taxon>Cerambycidae</taxon>
        <taxon>Lamiinae</taxon>
        <taxon>Acanthocinini</taxon>
        <taxon>Exocentrus</taxon>
    </lineage>
</organism>
<feature type="compositionally biased region" description="Gly residues" evidence="6">
    <location>
        <begin position="93"/>
        <end position="104"/>
    </location>
</feature>
<evidence type="ECO:0000256" key="1">
    <source>
        <dbReference type="ARBA" id="ARBA00004167"/>
    </source>
</evidence>